<dbReference type="Proteomes" id="UP000499080">
    <property type="component" value="Unassembled WGS sequence"/>
</dbReference>
<sequence length="110" mass="12034">MTRTTSKLAPPSLNFRTTPTGGLSTQDVRVNVHQGHIHGTSSVESSVELLTSVSEAKTFSLVHFGLRESIRKRRGNDLQSKALSGLHLTSIGRLTISEASNVFIRLCFKK</sequence>
<keyword evidence="3" id="KW-1185">Reference proteome</keyword>
<reference evidence="2 3" key="1">
    <citation type="journal article" date="2019" name="Sci. Rep.">
        <title>Orb-weaving spider Araneus ventricosus genome elucidates the spidroin gene catalogue.</title>
        <authorList>
            <person name="Kono N."/>
            <person name="Nakamura H."/>
            <person name="Ohtoshi R."/>
            <person name="Moran D.A.P."/>
            <person name="Shinohara A."/>
            <person name="Yoshida Y."/>
            <person name="Fujiwara M."/>
            <person name="Mori M."/>
            <person name="Tomita M."/>
            <person name="Arakawa K."/>
        </authorList>
    </citation>
    <scope>NUCLEOTIDE SEQUENCE [LARGE SCALE GENOMIC DNA]</scope>
</reference>
<evidence type="ECO:0000313" key="2">
    <source>
        <dbReference type="EMBL" id="GBN11120.1"/>
    </source>
</evidence>
<gene>
    <name evidence="2" type="ORF">AVEN_169874_1</name>
</gene>
<evidence type="ECO:0000313" key="3">
    <source>
        <dbReference type="Proteomes" id="UP000499080"/>
    </source>
</evidence>
<feature type="region of interest" description="Disordered" evidence="1">
    <location>
        <begin position="1"/>
        <end position="20"/>
    </location>
</feature>
<dbReference type="AlphaFoldDB" id="A0A4Y2LA63"/>
<proteinExistence type="predicted"/>
<comment type="caution">
    <text evidence="2">The sequence shown here is derived from an EMBL/GenBank/DDBJ whole genome shotgun (WGS) entry which is preliminary data.</text>
</comment>
<accession>A0A4Y2LA63</accession>
<organism evidence="2 3">
    <name type="scientific">Araneus ventricosus</name>
    <name type="common">Orbweaver spider</name>
    <name type="synonym">Epeira ventricosa</name>
    <dbReference type="NCBI Taxonomy" id="182803"/>
    <lineage>
        <taxon>Eukaryota</taxon>
        <taxon>Metazoa</taxon>
        <taxon>Ecdysozoa</taxon>
        <taxon>Arthropoda</taxon>
        <taxon>Chelicerata</taxon>
        <taxon>Arachnida</taxon>
        <taxon>Araneae</taxon>
        <taxon>Araneomorphae</taxon>
        <taxon>Entelegynae</taxon>
        <taxon>Araneoidea</taxon>
        <taxon>Araneidae</taxon>
        <taxon>Araneus</taxon>
    </lineage>
</organism>
<name>A0A4Y2LA63_ARAVE</name>
<protein>
    <submittedName>
        <fullName evidence="2">Uncharacterized protein</fullName>
    </submittedName>
</protein>
<dbReference type="EMBL" id="BGPR01005540">
    <property type="protein sequence ID" value="GBN11120.1"/>
    <property type="molecule type" value="Genomic_DNA"/>
</dbReference>
<evidence type="ECO:0000256" key="1">
    <source>
        <dbReference type="SAM" id="MobiDB-lite"/>
    </source>
</evidence>